<keyword evidence="1" id="KW-1133">Transmembrane helix</keyword>
<dbReference type="Pfam" id="PF06580">
    <property type="entry name" value="His_kinase"/>
    <property type="match status" value="1"/>
</dbReference>
<keyword evidence="3" id="KW-0808">Transferase</keyword>
<keyword evidence="1" id="KW-0812">Transmembrane</keyword>
<keyword evidence="4" id="KW-1185">Reference proteome</keyword>
<accession>A0ABS8C2I0</accession>
<feature type="domain" description="Signal transduction histidine kinase internal region" evidence="2">
    <location>
        <begin position="165"/>
        <end position="239"/>
    </location>
</feature>
<reference evidence="3 4" key="1">
    <citation type="submission" date="2021-10" db="EMBL/GenBank/DDBJ databases">
        <title>Alishewanella koreense sp. nov. isolated from seawater of southwestern coast in South Korea and the proposal for the reclassification of Rheinheimera perlucida and Rheinheimera tuosuensis as Arsukibacterium perlucida and Arsukibacterium tuosuensis.</title>
        <authorList>
            <person name="Kim K.H."/>
            <person name="Ruan W."/>
            <person name="Kim K.R."/>
            <person name="Baek J.H."/>
            <person name="Jeon C.O."/>
        </authorList>
    </citation>
    <scope>NUCLEOTIDE SEQUENCE [LARGE SCALE GENOMIC DNA]</scope>
    <source>
        <strain evidence="3 4">16-MA</strain>
    </source>
</reference>
<keyword evidence="1" id="KW-0472">Membrane</keyword>
<dbReference type="Proteomes" id="UP000633814">
    <property type="component" value="Unassembled WGS sequence"/>
</dbReference>
<dbReference type="RefSeq" id="WP_226750618.1">
    <property type="nucleotide sequence ID" value="NZ_JAEINI020000003.1"/>
</dbReference>
<evidence type="ECO:0000259" key="2">
    <source>
        <dbReference type="Pfam" id="PF06580"/>
    </source>
</evidence>
<dbReference type="GO" id="GO:0016301">
    <property type="term" value="F:kinase activity"/>
    <property type="evidence" value="ECO:0007669"/>
    <property type="project" value="UniProtKB-KW"/>
</dbReference>
<feature type="transmembrane region" description="Helical" evidence="1">
    <location>
        <begin position="48"/>
        <end position="65"/>
    </location>
</feature>
<keyword evidence="3" id="KW-0418">Kinase</keyword>
<feature type="transmembrane region" description="Helical" evidence="1">
    <location>
        <begin position="85"/>
        <end position="107"/>
    </location>
</feature>
<gene>
    <name evidence="3" type="ORF">JAO78_006830</name>
</gene>
<evidence type="ECO:0000313" key="4">
    <source>
        <dbReference type="Proteomes" id="UP000633814"/>
    </source>
</evidence>
<organism evidence="3 4">
    <name type="scientific">Alishewanella maricola</name>
    <dbReference type="NCBI Taxonomy" id="2795740"/>
    <lineage>
        <taxon>Bacteria</taxon>
        <taxon>Pseudomonadati</taxon>
        <taxon>Pseudomonadota</taxon>
        <taxon>Gammaproteobacteria</taxon>
        <taxon>Alteromonadales</taxon>
        <taxon>Alteromonadaceae</taxon>
        <taxon>Alishewanella</taxon>
    </lineage>
</organism>
<evidence type="ECO:0000313" key="3">
    <source>
        <dbReference type="EMBL" id="MCB5226527.1"/>
    </source>
</evidence>
<dbReference type="InterPro" id="IPR010559">
    <property type="entry name" value="Sig_transdc_His_kin_internal"/>
</dbReference>
<feature type="transmembrane region" description="Helical" evidence="1">
    <location>
        <begin position="7"/>
        <end position="28"/>
    </location>
</feature>
<proteinExistence type="predicted"/>
<evidence type="ECO:0000256" key="1">
    <source>
        <dbReference type="SAM" id="Phobius"/>
    </source>
</evidence>
<comment type="caution">
    <text evidence="3">The sequence shown here is derived from an EMBL/GenBank/DDBJ whole genome shotgun (WGS) entry which is preliminary data.</text>
</comment>
<protein>
    <submittedName>
        <fullName evidence="3">Histidine kinase</fullName>
    </submittedName>
</protein>
<dbReference type="PANTHER" id="PTHR34220:SF7">
    <property type="entry name" value="SENSOR HISTIDINE KINASE YPDA"/>
    <property type="match status" value="1"/>
</dbReference>
<dbReference type="PANTHER" id="PTHR34220">
    <property type="entry name" value="SENSOR HISTIDINE KINASE YPDA"/>
    <property type="match status" value="1"/>
</dbReference>
<dbReference type="EMBL" id="JAEINI020000003">
    <property type="protein sequence ID" value="MCB5226527.1"/>
    <property type="molecule type" value="Genomic_DNA"/>
</dbReference>
<sequence length="350" mass="40074">MLQRFYAYLQVDRLFLLGIFCFSYFLVISNRVRAGMVSWYTFTPEAPIVTFFSALLIFLLVRYCLNRFQHNDDGQLSWLKMLQIIFVSLLVYLAANNSISVLISVMFNTVERNFSPNLLLSKNLGDIVDVVLFAGIYLARYHWQAASRYQQQVADYNQQLAQLTIQQLKAQLNPHFIFNALNTLDELISVDQKQASRYLHDFAALYRLSMHNATQQLVPLAQEIEFAEYYFKLMQTRVGPGYQLIIDPALRSSQSLLPPFSLQLLLENVFLHNQGSLAAPLLVDISLQQQRVVVSNPLQPSAKKTRSGNGIGLTNLAKQFLFLTGRNLDINHANQRFSVSLPLLEEQPRV</sequence>
<dbReference type="InterPro" id="IPR050640">
    <property type="entry name" value="Bact_2-comp_sensor_kinase"/>
</dbReference>
<name>A0ABS8C2I0_9ALTE</name>